<evidence type="ECO:0000313" key="1">
    <source>
        <dbReference type="EMBL" id="WNC17223.1"/>
    </source>
</evidence>
<dbReference type="RefSeq" id="WP_310772691.1">
    <property type="nucleotide sequence ID" value="NZ_CP134050.1"/>
</dbReference>
<dbReference type="EMBL" id="CP134050">
    <property type="protein sequence ID" value="WNC17223.1"/>
    <property type="molecule type" value="Genomic_DNA"/>
</dbReference>
<name>A0ABY9TBB7_BREBE</name>
<proteinExistence type="predicted"/>
<evidence type="ECO:0000313" key="2">
    <source>
        <dbReference type="Proteomes" id="UP001256827"/>
    </source>
</evidence>
<protein>
    <submittedName>
        <fullName evidence="1">Uncharacterized protein</fullName>
    </submittedName>
</protein>
<organism evidence="1 2">
    <name type="scientific">Brevibacillus brevis</name>
    <name type="common">Bacillus brevis</name>
    <dbReference type="NCBI Taxonomy" id="1393"/>
    <lineage>
        <taxon>Bacteria</taxon>
        <taxon>Bacillati</taxon>
        <taxon>Bacillota</taxon>
        <taxon>Bacilli</taxon>
        <taxon>Bacillales</taxon>
        <taxon>Paenibacillaceae</taxon>
        <taxon>Brevibacillus</taxon>
    </lineage>
</organism>
<dbReference type="Proteomes" id="UP001256827">
    <property type="component" value="Chromosome"/>
</dbReference>
<accession>A0ABY9TBB7</accession>
<sequence>MKFWQKKGKFPIFRVTANALPAEALVRVLGVCGKGVAGLEEKRLRMPRLKQKIRILRKKLSMNKLPSFHHVTAERFHSTGNETAPFGEPTHMDVIAFSCLYSQFRLLISTFLAAGNPLNEYAHETKKTLPNWKKGFFYASHPKDKHVY</sequence>
<keyword evidence="2" id="KW-1185">Reference proteome</keyword>
<gene>
    <name evidence="1" type="ORF">RGB73_13215</name>
</gene>
<reference evidence="1 2" key="1">
    <citation type="submission" date="2023-09" db="EMBL/GenBank/DDBJ databases">
        <title>Complete Genome and Methylome dissection of Bacillus brevis NEB573 original source of BbsI restriction endonuclease.</title>
        <authorList>
            <person name="Fomenkov A."/>
            <person name="Roberts R.D."/>
        </authorList>
    </citation>
    <scope>NUCLEOTIDE SEQUENCE [LARGE SCALE GENOMIC DNA]</scope>
    <source>
        <strain evidence="1 2">NEB573</strain>
    </source>
</reference>